<dbReference type="EMBL" id="JBFCZG010000001">
    <property type="protein sequence ID" value="KAL3427558.1"/>
    <property type="molecule type" value="Genomic_DNA"/>
</dbReference>
<accession>A0ABR4PW20</accession>
<comment type="caution">
    <text evidence="2">The sequence shown here is derived from an EMBL/GenBank/DDBJ whole genome shotgun (WGS) entry which is preliminary data.</text>
</comment>
<dbReference type="PANTHER" id="PTHR21405">
    <property type="entry name" value="CDNA SEQUENCE BC021608"/>
    <property type="match status" value="1"/>
</dbReference>
<dbReference type="PANTHER" id="PTHR21405:SF0">
    <property type="entry name" value="TETRATRICOPEPTIDE REPEAT PROTEIN 36"/>
    <property type="match status" value="1"/>
</dbReference>
<sequence length="270" mass="29455">MATSMLTQHDLGVLDKIKDPESGPSAPILIDDSLPRDPKITDTTVYQRVAQRERDIILQIQELELQIAGLKPSPKSQASLTRYEACITSLDELVEDFPNYASARNNRAQALRRVFGDGMLVNGLDTKNAPTPLHAEVSASQAVAASKKVLDDLDTAITLLCPRTPFAGLSPQAAKTLSQAYTQRGALYHLTSKSLSSDSGKVQLRVDASRKEAEWTVGDFEENASRNFMLGGRYGNEVARQLAVSTNPVAKLCGDMVREAMKKEYSGTMI</sequence>
<evidence type="ECO:0000313" key="2">
    <source>
        <dbReference type="EMBL" id="KAL3427558.1"/>
    </source>
</evidence>
<gene>
    <name evidence="2" type="ORF">PVAG01_01067</name>
</gene>
<reference evidence="2 3" key="1">
    <citation type="submission" date="2024-06" db="EMBL/GenBank/DDBJ databases">
        <title>Complete genome of Phlyctema vagabunda strain 19-DSS-EL-015.</title>
        <authorList>
            <person name="Fiorenzani C."/>
        </authorList>
    </citation>
    <scope>NUCLEOTIDE SEQUENCE [LARGE SCALE GENOMIC DNA]</scope>
    <source>
        <strain evidence="2 3">19-DSS-EL-015</strain>
    </source>
</reference>
<proteinExistence type="inferred from homology"/>
<evidence type="ECO:0000313" key="3">
    <source>
        <dbReference type="Proteomes" id="UP001629113"/>
    </source>
</evidence>
<evidence type="ECO:0000256" key="1">
    <source>
        <dbReference type="ARBA" id="ARBA00006995"/>
    </source>
</evidence>
<keyword evidence="3" id="KW-1185">Reference proteome</keyword>
<dbReference type="InterPro" id="IPR038906">
    <property type="entry name" value="TTC36"/>
</dbReference>
<protein>
    <submittedName>
        <fullName evidence="2">Tetratricopeptide repeat protein 36-like protein</fullName>
    </submittedName>
</protein>
<comment type="similarity">
    <text evidence="1">Belongs to the TTC36 family.</text>
</comment>
<name>A0ABR4PW20_9HELO</name>
<organism evidence="2 3">
    <name type="scientific">Phlyctema vagabunda</name>
    <dbReference type="NCBI Taxonomy" id="108571"/>
    <lineage>
        <taxon>Eukaryota</taxon>
        <taxon>Fungi</taxon>
        <taxon>Dikarya</taxon>
        <taxon>Ascomycota</taxon>
        <taxon>Pezizomycotina</taxon>
        <taxon>Leotiomycetes</taxon>
        <taxon>Helotiales</taxon>
        <taxon>Dermateaceae</taxon>
        <taxon>Phlyctema</taxon>
    </lineage>
</organism>
<dbReference type="Proteomes" id="UP001629113">
    <property type="component" value="Unassembled WGS sequence"/>
</dbReference>